<dbReference type="EMBL" id="DRQG01000131">
    <property type="protein sequence ID" value="HGY56801.1"/>
    <property type="molecule type" value="Genomic_DNA"/>
</dbReference>
<sequence>MLFEVVEVKTKAGYRSVERPAAFFYQEQRYEIDEVIDRWYEGGLDPRRPIMTYFKVHTTDDQIFLLRYNQKRDVWALMISS</sequence>
<dbReference type="AlphaFoldDB" id="A0A7V4U2D5"/>
<comment type="caution">
    <text evidence="1">The sequence shown here is derived from an EMBL/GenBank/DDBJ whole genome shotgun (WGS) entry which is preliminary data.</text>
</comment>
<reference evidence="1" key="1">
    <citation type="journal article" date="2020" name="mSystems">
        <title>Genome- and Community-Level Interaction Insights into Carbon Utilization and Element Cycling Functions of Hydrothermarchaeota in Hydrothermal Sediment.</title>
        <authorList>
            <person name="Zhou Z."/>
            <person name="Liu Y."/>
            <person name="Xu W."/>
            <person name="Pan J."/>
            <person name="Luo Z.H."/>
            <person name="Li M."/>
        </authorList>
    </citation>
    <scope>NUCLEOTIDE SEQUENCE [LARGE SCALE GENOMIC DNA]</scope>
    <source>
        <strain evidence="1">HyVt-577</strain>
    </source>
</reference>
<protein>
    <submittedName>
        <fullName evidence="1">Uncharacterized protein</fullName>
    </submittedName>
</protein>
<dbReference type="Proteomes" id="UP000885779">
    <property type="component" value="Unassembled WGS sequence"/>
</dbReference>
<evidence type="ECO:0000313" key="1">
    <source>
        <dbReference type="EMBL" id="HGY56801.1"/>
    </source>
</evidence>
<gene>
    <name evidence="1" type="ORF">ENK44_13930</name>
</gene>
<name>A0A7V4U2D5_CALAY</name>
<proteinExistence type="predicted"/>
<organism evidence="1">
    <name type="scientific">Caldithrix abyssi</name>
    <dbReference type="NCBI Taxonomy" id="187145"/>
    <lineage>
        <taxon>Bacteria</taxon>
        <taxon>Pseudomonadati</taxon>
        <taxon>Calditrichota</taxon>
        <taxon>Calditrichia</taxon>
        <taxon>Calditrichales</taxon>
        <taxon>Calditrichaceae</taxon>
        <taxon>Caldithrix</taxon>
    </lineage>
</organism>
<accession>A0A7V4U2D5</accession>